<dbReference type="AlphaFoldDB" id="A0A418SNJ3"/>
<evidence type="ECO:0000256" key="1">
    <source>
        <dbReference type="SAM" id="MobiDB-lite"/>
    </source>
</evidence>
<keyword evidence="2" id="KW-0812">Transmembrane</keyword>
<keyword evidence="2" id="KW-0472">Membrane</keyword>
<evidence type="ECO:0000256" key="2">
    <source>
        <dbReference type="SAM" id="Phobius"/>
    </source>
</evidence>
<accession>A0A418SNJ3</accession>
<dbReference type="Proteomes" id="UP000284202">
    <property type="component" value="Unassembled WGS sequence"/>
</dbReference>
<reference evidence="4" key="1">
    <citation type="submission" date="2018-09" db="EMBL/GenBank/DDBJ databases">
        <title>Acidovorax cavernicola nov. sp. isolated from Gruta de las Maravillas (Aracena, Spain).</title>
        <authorList>
            <person name="Jurado V."/>
            <person name="Gutierrez-Patricio S."/>
            <person name="Gonzalez-Pimentel J.L."/>
            <person name="Miller A.Z."/>
            <person name="Laiz L."/>
            <person name="Saiz-Jimenez C."/>
        </authorList>
    </citation>
    <scope>NUCLEOTIDE SEQUENCE [LARGE SCALE GENOMIC DNA]</scope>
    <source>
        <strain evidence="4">1011MAR3C25</strain>
    </source>
</reference>
<gene>
    <name evidence="3" type="ORF">D3P04_19365</name>
</gene>
<feature type="transmembrane region" description="Helical" evidence="2">
    <location>
        <begin position="44"/>
        <end position="70"/>
    </location>
</feature>
<feature type="transmembrane region" description="Helical" evidence="2">
    <location>
        <begin position="12"/>
        <end position="32"/>
    </location>
</feature>
<name>A0A418SNJ3_9RHOB</name>
<sequence length="124" mass="12742">MRASAMIWIQRLVAVVFLAGLAALVVAVVLLIRQAEGVPPMPIFAGLLGAAVLILLAGASLALISIAGSARRSADALQRMARAGGFVAGLADNADPDSQPATSDITEDAMRPTRPQGKKLVATR</sequence>
<dbReference type="OrthoDB" id="7777240at2"/>
<proteinExistence type="predicted"/>
<feature type="region of interest" description="Disordered" evidence="1">
    <location>
        <begin position="90"/>
        <end position="124"/>
    </location>
</feature>
<evidence type="ECO:0000313" key="3">
    <source>
        <dbReference type="EMBL" id="RJE82531.1"/>
    </source>
</evidence>
<comment type="caution">
    <text evidence="3">The sequence shown here is derived from an EMBL/GenBank/DDBJ whole genome shotgun (WGS) entry which is preliminary data.</text>
</comment>
<evidence type="ECO:0000313" key="4">
    <source>
        <dbReference type="Proteomes" id="UP000284202"/>
    </source>
</evidence>
<protein>
    <submittedName>
        <fullName evidence="3">Uncharacterized protein</fullName>
    </submittedName>
</protein>
<organism evidence="3 4">
    <name type="scientific">Paracoccus onubensis</name>
    <dbReference type="NCBI Taxonomy" id="1675788"/>
    <lineage>
        <taxon>Bacteria</taxon>
        <taxon>Pseudomonadati</taxon>
        <taxon>Pseudomonadota</taxon>
        <taxon>Alphaproteobacteria</taxon>
        <taxon>Rhodobacterales</taxon>
        <taxon>Paracoccaceae</taxon>
        <taxon>Paracoccus</taxon>
    </lineage>
</organism>
<keyword evidence="2" id="KW-1133">Transmembrane helix</keyword>
<keyword evidence="4" id="KW-1185">Reference proteome</keyword>
<dbReference type="EMBL" id="QZCG01000015">
    <property type="protein sequence ID" value="RJE82531.1"/>
    <property type="molecule type" value="Genomic_DNA"/>
</dbReference>